<organism evidence="2 3">
    <name type="scientific">Arthrobotrys musiformis</name>
    <dbReference type="NCBI Taxonomy" id="47236"/>
    <lineage>
        <taxon>Eukaryota</taxon>
        <taxon>Fungi</taxon>
        <taxon>Dikarya</taxon>
        <taxon>Ascomycota</taxon>
        <taxon>Pezizomycotina</taxon>
        <taxon>Orbiliomycetes</taxon>
        <taxon>Orbiliales</taxon>
        <taxon>Orbiliaceae</taxon>
        <taxon>Arthrobotrys</taxon>
    </lineage>
</organism>
<name>A0AAV9W5P2_9PEZI</name>
<accession>A0AAV9W5P2</accession>
<protein>
    <submittedName>
        <fullName evidence="2">Uncharacterized protein</fullName>
    </submittedName>
</protein>
<dbReference type="AlphaFoldDB" id="A0AAV9W5P2"/>
<gene>
    <name evidence="2" type="ORF">TWF481_009642</name>
</gene>
<feature type="region of interest" description="Disordered" evidence="1">
    <location>
        <begin position="177"/>
        <end position="196"/>
    </location>
</feature>
<evidence type="ECO:0000313" key="2">
    <source>
        <dbReference type="EMBL" id="KAK6501819.1"/>
    </source>
</evidence>
<reference evidence="2 3" key="1">
    <citation type="submission" date="2023-08" db="EMBL/GenBank/DDBJ databases">
        <authorList>
            <person name="Palmer J.M."/>
        </authorList>
    </citation>
    <scope>NUCLEOTIDE SEQUENCE [LARGE SCALE GENOMIC DNA]</scope>
    <source>
        <strain evidence="2 3">TWF481</strain>
    </source>
</reference>
<feature type="region of interest" description="Disordered" evidence="1">
    <location>
        <begin position="151"/>
        <end position="170"/>
    </location>
</feature>
<evidence type="ECO:0000256" key="1">
    <source>
        <dbReference type="SAM" id="MobiDB-lite"/>
    </source>
</evidence>
<proteinExistence type="predicted"/>
<dbReference type="Proteomes" id="UP001370758">
    <property type="component" value="Unassembled WGS sequence"/>
</dbReference>
<evidence type="ECO:0000313" key="3">
    <source>
        <dbReference type="Proteomes" id="UP001370758"/>
    </source>
</evidence>
<keyword evidence="3" id="KW-1185">Reference proteome</keyword>
<sequence length="196" mass="22834">MFLTKNQRKLREDQRLFEARVSGSDFDCMFPSDVCKRFDNRKMIPKVLTPEEKRREMQAKYERQLLGIPEPPPTVEYVPNEGYYNPPQYTKREYLKMVMTPRPKPPVTLTTTYQFHNPHEEDTNLFDYRDMYPDRSEEALRRWFPRYYQSGDGPAEGYGEDAPSAPVGVMDQYPIYDTAGVGRAPPRTPSSSAGSK</sequence>
<dbReference type="EMBL" id="JAVHJL010000006">
    <property type="protein sequence ID" value="KAK6501819.1"/>
    <property type="molecule type" value="Genomic_DNA"/>
</dbReference>
<comment type="caution">
    <text evidence="2">The sequence shown here is derived from an EMBL/GenBank/DDBJ whole genome shotgun (WGS) entry which is preliminary data.</text>
</comment>